<evidence type="ECO:0000313" key="2">
    <source>
        <dbReference type="Proteomes" id="UP001056937"/>
    </source>
</evidence>
<keyword evidence="2" id="KW-1185">Reference proteome</keyword>
<sequence>MRLTSGHLGTCVQVRTAAGVGTCFFRKSGPHGGFLSAAHVFKGVQQNELIYFRETKDWSPFTVKEIVRHPDGHDVCAFTLENLIWAAEDSDLRPVGMFPGDPVRFLGFPHGLSNTYPSETAFTTPLTRHAHLSGAIIHNGITLTVLDGFNNPGYSGGPVYADIGDGTPILIGIISGYRNELREKSLVYRTDGVVETEVDGLFVKPNSGMILAVQSAAVLDTFHLLHTSNAE</sequence>
<gene>
    <name evidence="1" type="ORF">LHA26_05490</name>
</gene>
<dbReference type="RefSeq" id="WP_252167729.1">
    <property type="nucleotide sequence ID" value="NZ_CP084930.1"/>
</dbReference>
<dbReference type="GO" id="GO:0008233">
    <property type="term" value="F:peptidase activity"/>
    <property type="evidence" value="ECO:0007669"/>
    <property type="project" value="UniProtKB-KW"/>
</dbReference>
<organism evidence="1 2">
    <name type="scientific">Sphingomonas morindae</name>
    <dbReference type="NCBI Taxonomy" id="1541170"/>
    <lineage>
        <taxon>Bacteria</taxon>
        <taxon>Pseudomonadati</taxon>
        <taxon>Pseudomonadota</taxon>
        <taxon>Alphaproteobacteria</taxon>
        <taxon>Sphingomonadales</taxon>
        <taxon>Sphingomonadaceae</taxon>
        <taxon>Sphingomonas</taxon>
    </lineage>
</organism>
<keyword evidence="1" id="KW-0378">Hydrolase</keyword>
<dbReference type="Proteomes" id="UP001056937">
    <property type="component" value="Chromosome 1"/>
</dbReference>
<dbReference type="Gene3D" id="2.40.10.120">
    <property type="match status" value="1"/>
</dbReference>
<dbReference type="Pfam" id="PF13365">
    <property type="entry name" value="Trypsin_2"/>
    <property type="match status" value="1"/>
</dbReference>
<dbReference type="SUPFAM" id="SSF50494">
    <property type="entry name" value="Trypsin-like serine proteases"/>
    <property type="match status" value="1"/>
</dbReference>
<reference evidence="1" key="1">
    <citation type="journal article" date="2022" name="Toxins">
        <title>Genomic Analysis of Sphingopyxis sp. USTB-05 for Biodegrading Cyanobacterial Hepatotoxins.</title>
        <authorList>
            <person name="Liu C."/>
            <person name="Xu Q."/>
            <person name="Zhao Z."/>
            <person name="Zhang H."/>
            <person name="Liu X."/>
            <person name="Yin C."/>
            <person name="Liu Y."/>
            <person name="Yan H."/>
        </authorList>
    </citation>
    <scope>NUCLEOTIDE SEQUENCE</scope>
    <source>
        <strain evidence="1">NBD5</strain>
    </source>
</reference>
<name>A0ABY4XAD3_9SPHN</name>
<keyword evidence="1" id="KW-0645">Protease</keyword>
<accession>A0ABY4XAD3</accession>
<dbReference type="InterPro" id="IPR009003">
    <property type="entry name" value="Peptidase_S1_PA"/>
</dbReference>
<dbReference type="EMBL" id="CP084930">
    <property type="protein sequence ID" value="USI73922.1"/>
    <property type="molecule type" value="Genomic_DNA"/>
</dbReference>
<dbReference type="GO" id="GO:0006508">
    <property type="term" value="P:proteolysis"/>
    <property type="evidence" value="ECO:0007669"/>
    <property type="project" value="UniProtKB-KW"/>
</dbReference>
<proteinExistence type="predicted"/>
<protein>
    <submittedName>
        <fullName evidence="1">Serine protease</fullName>
    </submittedName>
</protein>
<evidence type="ECO:0000313" key="1">
    <source>
        <dbReference type="EMBL" id="USI73922.1"/>
    </source>
</evidence>